<accession>A0A2P2IYL3</accession>
<dbReference type="EMBL" id="GGEC01005812">
    <property type="protein sequence ID" value="MBW86295.1"/>
    <property type="molecule type" value="Transcribed_RNA"/>
</dbReference>
<evidence type="ECO:0000313" key="2">
    <source>
        <dbReference type="EMBL" id="MBW86295.1"/>
    </source>
</evidence>
<evidence type="ECO:0000256" key="1">
    <source>
        <dbReference type="SAM" id="MobiDB-lite"/>
    </source>
</evidence>
<name>A0A2P2IYL3_RHIMU</name>
<dbReference type="AlphaFoldDB" id="A0A2P2IYL3"/>
<reference evidence="2" key="1">
    <citation type="submission" date="2018-02" db="EMBL/GenBank/DDBJ databases">
        <title>Rhizophora mucronata_Transcriptome.</title>
        <authorList>
            <person name="Meera S.P."/>
            <person name="Sreeshan A."/>
            <person name="Augustine A."/>
        </authorList>
    </citation>
    <scope>NUCLEOTIDE SEQUENCE</scope>
    <source>
        <tissue evidence="2">Leaf</tissue>
    </source>
</reference>
<sequence length="28" mass="3215">MILRQSEVPQGRLKAKKKSKGDMKKAEE</sequence>
<protein>
    <submittedName>
        <fullName evidence="2">UDP-glucose 6-dehydrogenase 1-like isoform X1</fullName>
    </submittedName>
</protein>
<feature type="region of interest" description="Disordered" evidence="1">
    <location>
        <begin position="1"/>
        <end position="28"/>
    </location>
</feature>
<organism evidence="2">
    <name type="scientific">Rhizophora mucronata</name>
    <name type="common">Asiatic mangrove</name>
    <dbReference type="NCBI Taxonomy" id="61149"/>
    <lineage>
        <taxon>Eukaryota</taxon>
        <taxon>Viridiplantae</taxon>
        <taxon>Streptophyta</taxon>
        <taxon>Embryophyta</taxon>
        <taxon>Tracheophyta</taxon>
        <taxon>Spermatophyta</taxon>
        <taxon>Magnoliopsida</taxon>
        <taxon>eudicotyledons</taxon>
        <taxon>Gunneridae</taxon>
        <taxon>Pentapetalae</taxon>
        <taxon>rosids</taxon>
        <taxon>fabids</taxon>
        <taxon>Malpighiales</taxon>
        <taxon>Rhizophoraceae</taxon>
        <taxon>Rhizophora</taxon>
    </lineage>
</organism>
<proteinExistence type="predicted"/>